<dbReference type="PROSITE" id="PS01130">
    <property type="entry name" value="SLC26A"/>
    <property type="match status" value="1"/>
</dbReference>
<dbReference type="InterPro" id="IPR011547">
    <property type="entry name" value="SLC26A/SulP_dom"/>
</dbReference>
<keyword evidence="3 5" id="KW-1133">Transmembrane helix</keyword>
<evidence type="ECO:0000256" key="5">
    <source>
        <dbReference type="SAM" id="Phobius"/>
    </source>
</evidence>
<feature type="transmembrane region" description="Helical" evidence="5">
    <location>
        <begin position="173"/>
        <end position="195"/>
    </location>
</feature>
<feature type="transmembrane region" description="Helical" evidence="5">
    <location>
        <begin position="98"/>
        <end position="119"/>
    </location>
</feature>
<dbReference type="Pfam" id="PF01740">
    <property type="entry name" value="STAS"/>
    <property type="match status" value="1"/>
</dbReference>
<proteinExistence type="predicted"/>
<feature type="transmembrane region" description="Helical" evidence="5">
    <location>
        <begin position="49"/>
        <end position="65"/>
    </location>
</feature>
<comment type="caution">
    <text evidence="7">The sequence shown here is derived from an EMBL/GenBank/DDBJ whole genome shotgun (WGS) entry which is preliminary data.</text>
</comment>
<dbReference type="Proteomes" id="UP001207116">
    <property type="component" value="Unassembled WGS sequence"/>
</dbReference>
<feature type="transmembrane region" description="Helical" evidence="5">
    <location>
        <begin position="252"/>
        <end position="271"/>
    </location>
</feature>
<evidence type="ECO:0000256" key="1">
    <source>
        <dbReference type="ARBA" id="ARBA00004141"/>
    </source>
</evidence>
<keyword evidence="4 5" id="KW-0472">Membrane</keyword>
<dbReference type="Gene3D" id="3.30.750.24">
    <property type="entry name" value="STAS domain"/>
    <property type="match status" value="1"/>
</dbReference>
<feature type="transmembrane region" description="Helical" evidence="5">
    <location>
        <begin position="202"/>
        <end position="221"/>
    </location>
</feature>
<dbReference type="RefSeq" id="WP_266015054.1">
    <property type="nucleotide sequence ID" value="NZ_JAPFQP010000004.1"/>
</dbReference>
<reference evidence="7" key="1">
    <citation type="submission" date="2022-11" db="EMBL/GenBank/DDBJ databases">
        <title>The characterization of three novel Bacteroidetes species and genomic analysis of their roles in tidal elemental geochemical cycles.</title>
        <authorList>
            <person name="Ma K.-J."/>
        </authorList>
    </citation>
    <scope>NUCLEOTIDE SEQUENCE</scope>
    <source>
        <strain evidence="7">M415</strain>
    </source>
</reference>
<evidence type="ECO:0000256" key="3">
    <source>
        <dbReference type="ARBA" id="ARBA00022989"/>
    </source>
</evidence>
<dbReference type="InterPro" id="IPR018045">
    <property type="entry name" value="S04_transporter_CS"/>
</dbReference>
<organism evidence="7 8">
    <name type="scientific">Lentiprolixibacter aurantiacus</name>
    <dbReference type="NCBI Taxonomy" id="2993939"/>
    <lineage>
        <taxon>Bacteria</taxon>
        <taxon>Pseudomonadati</taxon>
        <taxon>Bacteroidota</taxon>
        <taxon>Flavobacteriia</taxon>
        <taxon>Flavobacteriales</taxon>
        <taxon>Flavobacteriaceae</taxon>
        <taxon>Lentiprolixibacter</taxon>
    </lineage>
</organism>
<dbReference type="Pfam" id="PF00916">
    <property type="entry name" value="Sulfate_transp"/>
    <property type="match status" value="1"/>
</dbReference>
<sequence length="576" mass="63625">MQGFLPVLDWISRYTRADIPRDLGAGLSVGILLVPQGMAYAMIAGLPPVYGLYASLFPLLVYTFFGTSRYLGIGPVAMDSLLVAAGLGIIGASSPAEYIALAIALAFFVGAIQLVLGLLRMGFLVNFLSRPVISGFISAAALIIMLSQLKHLFGAKIAESNRIYELIINAFEALPHIQPIDFTIGLLGILIIILIRKWNPRFPGILLVVVLGISAAFLFNLEAKGVRLVGAIPMGLPGFSMPELNVELVEKLWPIALTLAMIGYLEAVSIAKGIEDKSNEDRLDANQELRALGLSNMIGSFFQSYPVTASFSRSALLYDAGARSNLSGLISGLVVVATLLFLTPVFYFLPKAVLASIIMVTVFRLIDVAYARILWFRRRDEFFILVGTFLLTLFVGITEGILIGVLLSLVLMLHRTSKPHFAILENIRGTDYYRNVDRFSEDQHIREDLLIIRFDDQLYFGNCSFFKRQLFKYVKEKGPALKAVILNAEPINYIDSTATQMLLKAITKLREEGREFYITGAIGPLRDIIFNSELINVIPKSHLFVRIVEAVAYFDGKEALSPIQKKVTQQTKKSGN</sequence>
<dbReference type="AlphaFoldDB" id="A0AAE3MNM7"/>
<dbReference type="NCBIfam" id="TIGR00815">
    <property type="entry name" value="sulP"/>
    <property type="match status" value="1"/>
</dbReference>
<dbReference type="CDD" id="cd07042">
    <property type="entry name" value="STAS_SulP_like_sulfate_transporter"/>
    <property type="match status" value="1"/>
</dbReference>
<evidence type="ECO:0000256" key="4">
    <source>
        <dbReference type="ARBA" id="ARBA00023136"/>
    </source>
</evidence>
<dbReference type="EMBL" id="JAPFQP010000004">
    <property type="protein sequence ID" value="MCX2720621.1"/>
    <property type="molecule type" value="Genomic_DNA"/>
</dbReference>
<evidence type="ECO:0000313" key="7">
    <source>
        <dbReference type="EMBL" id="MCX2720621.1"/>
    </source>
</evidence>
<dbReference type="PANTHER" id="PTHR11814">
    <property type="entry name" value="SULFATE TRANSPORTER"/>
    <property type="match status" value="1"/>
</dbReference>
<dbReference type="SUPFAM" id="SSF52091">
    <property type="entry name" value="SpoIIaa-like"/>
    <property type="match status" value="1"/>
</dbReference>
<feature type="transmembrane region" description="Helical" evidence="5">
    <location>
        <begin position="382"/>
        <end position="413"/>
    </location>
</feature>
<dbReference type="GO" id="GO:0008271">
    <property type="term" value="F:secondary active sulfate transmembrane transporter activity"/>
    <property type="evidence" value="ECO:0007669"/>
    <property type="project" value="InterPro"/>
</dbReference>
<dbReference type="InterPro" id="IPR002645">
    <property type="entry name" value="STAS_dom"/>
</dbReference>
<feature type="transmembrane region" description="Helical" evidence="5">
    <location>
        <begin position="353"/>
        <end position="375"/>
    </location>
</feature>
<evidence type="ECO:0000256" key="2">
    <source>
        <dbReference type="ARBA" id="ARBA00022692"/>
    </source>
</evidence>
<keyword evidence="2 5" id="KW-0812">Transmembrane</keyword>
<feature type="domain" description="STAS" evidence="6">
    <location>
        <begin position="439"/>
        <end position="554"/>
    </location>
</feature>
<evidence type="ECO:0000259" key="6">
    <source>
        <dbReference type="PROSITE" id="PS50801"/>
    </source>
</evidence>
<accession>A0AAE3MNM7</accession>
<dbReference type="GO" id="GO:0016020">
    <property type="term" value="C:membrane"/>
    <property type="evidence" value="ECO:0007669"/>
    <property type="project" value="UniProtKB-SubCell"/>
</dbReference>
<feature type="transmembrane region" description="Helical" evidence="5">
    <location>
        <begin position="72"/>
        <end position="92"/>
    </location>
</feature>
<dbReference type="InterPro" id="IPR001902">
    <property type="entry name" value="SLC26A/SulP_fam"/>
</dbReference>
<name>A0AAE3MNM7_9FLAO</name>
<protein>
    <submittedName>
        <fullName evidence="7">Sulfate permease</fullName>
    </submittedName>
</protein>
<keyword evidence="8" id="KW-1185">Reference proteome</keyword>
<gene>
    <name evidence="7" type="primary">sulP</name>
    <name evidence="7" type="ORF">OO016_13490</name>
</gene>
<evidence type="ECO:0000313" key="8">
    <source>
        <dbReference type="Proteomes" id="UP001207116"/>
    </source>
</evidence>
<comment type="subcellular location">
    <subcellularLocation>
        <location evidence="1">Membrane</location>
        <topology evidence="1">Multi-pass membrane protein</topology>
    </subcellularLocation>
</comment>
<dbReference type="InterPro" id="IPR036513">
    <property type="entry name" value="STAS_dom_sf"/>
</dbReference>
<feature type="transmembrane region" description="Helical" evidence="5">
    <location>
        <begin position="131"/>
        <end position="153"/>
    </location>
</feature>
<dbReference type="PROSITE" id="PS50801">
    <property type="entry name" value="STAS"/>
    <property type="match status" value="1"/>
</dbReference>
<feature type="transmembrane region" description="Helical" evidence="5">
    <location>
        <begin position="326"/>
        <end position="347"/>
    </location>
</feature>